<name>A0ABR3V8F7_9PEZI</name>
<evidence type="ECO:0000313" key="2">
    <source>
        <dbReference type="EMBL" id="KAL1838109.1"/>
    </source>
</evidence>
<keyword evidence="3" id="KW-1185">Reference proteome</keyword>
<proteinExistence type="predicted"/>
<evidence type="ECO:0000256" key="1">
    <source>
        <dbReference type="SAM" id="MobiDB-lite"/>
    </source>
</evidence>
<gene>
    <name evidence="2" type="ORF">VTK73DRAFT_4453</name>
</gene>
<feature type="region of interest" description="Disordered" evidence="1">
    <location>
        <begin position="405"/>
        <end position="473"/>
    </location>
</feature>
<feature type="compositionally biased region" description="Acidic residues" evidence="1">
    <location>
        <begin position="462"/>
        <end position="473"/>
    </location>
</feature>
<accession>A0ABR3V8F7</accession>
<sequence length="473" mass="52131">MNNHDARTGREHLRAKRWEPQEMAPEAPSLPAGTPGCAPPPPPHAFRCVTDFAPDMRRVIFEVRPEWVQLDCLAEALSYKKRGGARKNADGGAATLLLDAEKSKMYRARYIVMSLQVDTYMGAPVPPEPRRAPLDEEEHCEDVVIYPELSSESGAGGTTDTDVDMDTDNPVETTNGTPGDGTEEDEVGRDETNKAHESPQPDDGQAGPKRETTEAGAEDEVSQPAAGRGGGSAVTDTVVVGDDTISHKIVARPVRRYPDERFELHLKQSTEAHGAYTDLSLANGAALRVLLAKGKPNHRGLEENLLYFNMMRPYFEKHFEEHRLGQGAYPADLEWSPPAEGQRWAFRVLRVWVHYAELEGPVDLGGLIVEPERAEVEQQQQQQQQKREAEQQYSAEDLLGMDLEEFLGSDKEDGAMDVEETKRDEAEQPAKSDGEEAGGGGGGGGGDELNEEDMMEGVVQQEEQEEEEVSEEE</sequence>
<feature type="compositionally biased region" description="Gly residues" evidence="1">
    <location>
        <begin position="437"/>
        <end position="447"/>
    </location>
</feature>
<feature type="region of interest" description="Disordered" evidence="1">
    <location>
        <begin position="1"/>
        <end position="38"/>
    </location>
</feature>
<evidence type="ECO:0000313" key="3">
    <source>
        <dbReference type="Proteomes" id="UP001586593"/>
    </source>
</evidence>
<organism evidence="2 3">
    <name type="scientific">Phialemonium thermophilum</name>
    <dbReference type="NCBI Taxonomy" id="223376"/>
    <lineage>
        <taxon>Eukaryota</taxon>
        <taxon>Fungi</taxon>
        <taxon>Dikarya</taxon>
        <taxon>Ascomycota</taxon>
        <taxon>Pezizomycotina</taxon>
        <taxon>Sordariomycetes</taxon>
        <taxon>Sordariomycetidae</taxon>
        <taxon>Cephalothecales</taxon>
        <taxon>Cephalothecaceae</taxon>
        <taxon>Phialemonium</taxon>
    </lineage>
</organism>
<comment type="caution">
    <text evidence="2">The sequence shown here is derived from an EMBL/GenBank/DDBJ whole genome shotgun (WGS) entry which is preliminary data.</text>
</comment>
<feature type="compositionally biased region" description="Basic and acidic residues" evidence="1">
    <location>
        <begin position="1"/>
        <end position="20"/>
    </location>
</feature>
<reference evidence="2 3" key="1">
    <citation type="journal article" date="2024" name="Commun. Biol.">
        <title>Comparative genomic analysis of thermophilic fungi reveals convergent evolutionary adaptations and gene losses.</title>
        <authorList>
            <person name="Steindorff A.S."/>
            <person name="Aguilar-Pontes M.V."/>
            <person name="Robinson A.J."/>
            <person name="Andreopoulos B."/>
            <person name="LaButti K."/>
            <person name="Kuo A."/>
            <person name="Mondo S."/>
            <person name="Riley R."/>
            <person name="Otillar R."/>
            <person name="Haridas S."/>
            <person name="Lipzen A."/>
            <person name="Grimwood J."/>
            <person name="Schmutz J."/>
            <person name="Clum A."/>
            <person name="Reid I.D."/>
            <person name="Moisan M.C."/>
            <person name="Butler G."/>
            <person name="Nguyen T.T.M."/>
            <person name="Dewar K."/>
            <person name="Conant G."/>
            <person name="Drula E."/>
            <person name="Henrissat B."/>
            <person name="Hansel C."/>
            <person name="Singer S."/>
            <person name="Hutchinson M.I."/>
            <person name="de Vries R.P."/>
            <person name="Natvig D.O."/>
            <person name="Powell A.J."/>
            <person name="Tsang A."/>
            <person name="Grigoriev I.V."/>
        </authorList>
    </citation>
    <scope>NUCLEOTIDE SEQUENCE [LARGE SCALE GENOMIC DNA]</scope>
    <source>
        <strain evidence="2 3">ATCC 24622</strain>
    </source>
</reference>
<feature type="compositionally biased region" description="Basic and acidic residues" evidence="1">
    <location>
        <begin position="408"/>
        <end position="434"/>
    </location>
</feature>
<dbReference type="Proteomes" id="UP001586593">
    <property type="component" value="Unassembled WGS sequence"/>
</dbReference>
<dbReference type="EMBL" id="JAZHXJ010002526">
    <property type="protein sequence ID" value="KAL1838109.1"/>
    <property type="molecule type" value="Genomic_DNA"/>
</dbReference>
<feature type="compositionally biased region" description="Basic and acidic residues" evidence="1">
    <location>
        <begin position="189"/>
        <end position="199"/>
    </location>
</feature>
<feature type="region of interest" description="Disordered" evidence="1">
    <location>
        <begin position="145"/>
        <end position="235"/>
    </location>
</feature>
<protein>
    <submittedName>
        <fullName evidence="2">Uncharacterized protein</fullName>
    </submittedName>
</protein>